<reference evidence="2 3" key="1">
    <citation type="journal article" date="2014" name="ISME J.">
        <title>Adaptation of an abundant Roseobacter RCA organism to pelagic systems revealed by genomic and transcriptomic analyses.</title>
        <authorList>
            <person name="Voget S."/>
            <person name="Wemheuer B."/>
            <person name="Brinkhoff T."/>
            <person name="Vollmers J."/>
            <person name="Dietrich S."/>
            <person name="Giebel H.A."/>
            <person name="Beardsley C."/>
            <person name="Sardemann C."/>
            <person name="Bakenhus I."/>
            <person name="Billerbeck S."/>
            <person name="Daniel R."/>
            <person name="Simon M."/>
        </authorList>
    </citation>
    <scope>NUCLEOTIDE SEQUENCE [LARGE SCALE GENOMIC DNA]</scope>
    <source>
        <strain evidence="2 3">RCA23</strain>
    </source>
</reference>
<dbReference type="EMBL" id="CP003984">
    <property type="protein sequence ID" value="AII88252.1"/>
    <property type="molecule type" value="Genomic_DNA"/>
</dbReference>
<sequence>MTFVVVLKFFHFLGLFLAGGLGVANSLLMKEHQMAKEAPSAATQKTMGKLARIGLVAMGLLWGTGFALAYRVYGGMNLGLAFNIKLLGATALLGVVVFMNFYPAAMAKKGQAPNPKLMKIMPMVARSALVLVLVGIAVTTTV</sequence>
<feature type="transmembrane region" description="Helical" evidence="1">
    <location>
        <begin position="82"/>
        <end position="102"/>
    </location>
</feature>
<protein>
    <submittedName>
        <fullName evidence="2">Uncharacterized protein</fullName>
    </submittedName>
</protein>
<feature type="transmembrane region" description="Helical" evidence="1">
    <location>
        <begin position="6"/>
        <end position="29"/>
    </location>
</feature>
<evidence type="ECO:0000256" key="1">
    <source>
        <dbReference type="SAM" id="Phobius"/>
    </source>
</evidence>
<name>A0AAN0VJF3_9RHOB</name>
<gene>
    <name evidence="2" type="ORF">RCA23_c27440</name>
</gene>
<organism evidence="2 3">
    <name type="scientific">Planktomarina temperata RCA23</name>
    <dbReference type="NCBI Taxonomy" id="666509"/>
    <lineage>
        <taxon>Bacteria</taxon>
        <taxon>Pseudomonadati</taxon>
        <taxon>Pseudomonadota</taxon>
        <taxon>Alphaproteobacteria</taxon>
        <taxon>Rhodobacterales</taxon>
        <taxon>Paracoccaceae</taxon>
        <taxon>Planktomarina</taxon>
    </lineage>
</organism>
<dbReference type="Proteomes" id="UP000028680">
    <property type="component" value="Chromosome"/>
</dbReference>
<keyword evidence="1" id="KW-0472">Membrane</keyword>
<feature type="transmembrane region" description="Helical" evidence="1">
    <location>
        <begin position="50"/>
        <end position="70"/>
    </location>
</feature>
<dbReference type="RefSeq" id="WP_044050833.1">
    <property type="nucleotide sequence ID" value="NZ_CP003984.1"/>
</dbReference>
<feature type="transmembrane region" description="Helical" evidence="1">
    <location>
        <begin position="123"/>
        <end position="141"/>
    </location>
</feature>
<proteinExistence type="predicted"/>
<dbReference type="AlphaFoldDB" id="A0AAN0VJF3"/>
<keyword evidence="1" id="KW-0812">Transmembrane</keyword>
<dbReference type="GeneID" id="93368531"/>
<evidence type="ECO:0000313" key="3">
    <source>
        <dbReference type="Proteomes" id="UP000028680"/>
    </source>
</evidence>
<accession>A0AAN0VJF3</accession>
<evidence type="ECO:0000313" key="2">
    <source>
        <dbReference type="EMBL" id="AII88252.1"/>
    </source>
</evidence>
<keyword evidence="1" id="KW-1133">Transmembrane helix</keyword>
<dbReference type="KEGG" id="ptp:RCA23_c27440"/>
<keyword evidence="3" id="KW-1185">Reference proteome</keyword>